<keyword evidence="9" id="KW-0975">Bacterial flagellum</keyword>
<dbReference type="PANTHER" id="PTHR30034">
    <property type="entry name" value="FLAGELLAR MOTOR SWITCH PROTEIN FLIM"/>
    <property type="match status" value="1"/>
</dbReference>
<keyword evidence="12" id="KW-0969">Cilium</keyword>
<evidence type="ECO:0000256" key="1">
    <source>
        <dbReference type="ARBA" id="ARBA00004117"/>
    </source>
</evidence>
<dbReference type="InterPro" id="IPR036429">
    <property type="entry name" value="SpoA-like_sf"/>
</dbReference>
<reference evidence="12 13" key="1">
    <citation type="submission" date="2023-07" db="EMBL/GenBank/DDBJ databases">
        <title>Genomic Encyclopedia of Type Strains, Phase IV (KMG-IV): sequencing the most valuable type-strain genomes for metagenomic binning, comparative biology and taxonomic classification.</title>
        <authorList>
            <person name="Goeker M."/>
        </authorList>
    </citation>
    <scope>NUCLEOTIDE SEQUENCE [LARGE SCALE GENOMIC DNA]</scope>
    <source>
        <strain evidence="12 13">DSM 4006</strain>
    </source>
</reference>
<feature type="domain" description="Flagellar motor switch protein FliN-like C-terminal" evidence="11">
    <location>
        <begin position="254"/>
        <end position="322"/>
    </location>
</feature>
<evidence type="ECO:0000313" key="13">
    <source>
        <dbReference type="Proteomes" id="UP001232973"/>
    </source>
</evidence>
<dbReference type="EMBL" id="JAUSTP010000020">
    <property type="protein sequence ID" value="MDQ0190549.1"/>
    <property type="molecule type" value="Genomic_DNA"/>
</dbReference>
<evidence type="ECO:0000256" key="3">
    <source>
        <dbReference type="ARBA" id="ARBA00011049"/>
    </source>
</evidence>
<dbReference type="PIRSF" id="PIRSF002888">
    <property type="entry name" value="FliM"/>
    <property type="match status" value="1"/>
</dbReference>
<keyword evidence="12" id="KW-0966">Cell projection</keyword>
<keyword evidence="8" id="KW-0472">Membrane</keyword>
<evidence type="ECO:0000256" key="6">
    <source>
        <dbReference type="ARBA" id="ARBA00022500"/>
    </source>
</evidence>
<dbReference type="PRINTS" id="PR00955">
    <property type="entry name" value="FLGMOTORFLIM"/>
</dbReference>
<comment type="caution">
    <text evidence="12">The sequence shown here is derived from an EMBL/GenBank/DDBJ whole genome shotgun (WGS) entry which is preliminary data.</text>
</comment>
<dbReference type="Proteomes" id="UP001232973">
    <property type="component" value="Unassembled WGS sequence"/>
</dbReference>
<dbReference type="Pfam" id="PF01052">
    <property type="entry name" value="FliMN_C"/>
    <property type="match status" value="1"/>
</dbReference>
<dbReference type="Pfam" id="PF02154">
    <property type="entry name" value="FliM"/>
    <property type="match status" value="1"/>
</dbReference>
<dbReference type="Gene3D" id="3.40.1550.10">
    <property type="entry name" value="CheC-like"/>
    <property type="match status" value="1"/>
</dbReference>
<evidence type="ECO:0000256" key="8">
    <source>
        <dbReference type="ARBA" id="ARBA00023136"/>
    </source>
</evidence>
<dbReference type="InterPro" id="IPR001689">
    <property type="entry name" value="Flag_FliM"/>
</dbReference>
<evidence type="ECO:0000259" key="11">
    <source>
        <dbReference type="Pfam" id="PF01052"/>
    </source>
</evidence>
<keyword evidence="5" id="KW-1003">Cell membrane</keyword>
<evidence type="ECO:0000256" key="10">
    <source>
        <dbReference type="NCBIfam" id="TIGR01397"/>
    </source>
</evidence>
<dbReference type="NCBIfam" id="TIGR01397">
    <property type="entry name" value="fliM_switch"/>
    <property type="match status" value="1"/>
</dbReference>
<dbReference type="PANTHER" id="PTHR30034:SF6">
    <property type="entry name" value="YOP PROTEINS TRANSLOCATION PROTEIN Q"/>
    <property type="match status" value="1"/>
</dbReference>
<keyword evidence="13" id="KW-1185">Reference proteome</keyword>
<dbReference type="RefSeq" id="WP_274456119.1">
    <property type="nucleotide sequence ID" value="NZ_CP067097.1"/>
</dbReference>
<dbReference type="SUPFAM" id="SSF103039">
    <property type="entry name" value="CheC-like"/>
    <property type="match status" value="1"/>
</dbReference>
<comment type="subcellular location">
    <subcellularLocation>
        <location evidence="1">Bacterial flagellum basal body</location>
    </subcellularLocation>
    <subcellularLocation>
        <location evidence="2">Cell membrane</location>
        <topology evidence="2">Peripheral membrane protein</topology>
    </subcellularLocation>
</comment>
<name>A0ABT9XKG8_9BACL</name>
<sequence length="341" mass="38146">MSEILSQEEVDALLAAIQRGELKADELRSARPTRRVRTYDFRRAMRFSKDHIRIISRIHEHFARLMTTHLSGQLRSIVQFQVESVDQVPYEEFIRSIPTLTVMQLMEFEPLEGKVVVEINPQIVFAMIDRMMGGVIHLPYHERELTEIELALVHRILDAMCPFFAEAWRSVVPLSPRLLSIESNPQFLQLATPNDTVLVIALSVRIGPATGLLNICVPHATLEPVMSRLSTQYFMDGGRSGSANDRDVEQLQKHLYGVPVDVSVQVGQAALTVEECLELQAGDVVVLSNSIQEPVQVFVDGIPAFRASIGTSRGRYAVQVAQEWKGVNGDVGREETFSGGD</sequence>
<evidence type="ECO:0000256" key="2">
    <source>
        <dbReference type="ARBA" id="ARBA00004202"/>
    </source>
</evidence>
<organism evidence="12 13">
    <name type="scientific">Alicyclobacillus cycloheptanicus</name>
    <dbReference type="NCBI Taxonomy" id="1457"/>
    <lineage>
        <taxon>Bacteria</taxon>
        <taxon>Bacillati</taxon>
        <taxon>Bacillota</taxon>
        <taxon>Bacilli</taxon>
        <taxon>Bacillales</taxon>
        <taxon>Alicyclobacillaceae</taxon>
        <taxon>Alicyclobacillus</taxon>
    </lineage>
</organism>
<protein>
    <recommendedName>
        <fullName evidence="4 10">Flagellar motor switch protein FliM</fullName>
    </recommendedName>
</protein>
<dbReference type="SUPFAM" id="SSF101801">
    <property type="entry name" value="Surface presentation of antigens (SPOA)"/>
    <property type="match status" value="1"/>
</dbReference>
<accession>A0ABT9XKG8</accession>
<evidence type="ECO:0000256" key="7">
    <source>
        <dbReference type="ARBA" id="ARBA00022779"/>
    </source>
</evidence>
<dbReference type="InterPro" id="IPR001543">
    <property type="entry name" value="FliN-like_C"/>
</dbReference>
<proteinExistence type="inferred from homology"/>
<evidence type="ECO:0000256" key="9">
    <source>
        <dbReference type="ARBA" id="ARBA00023143"/>
    </source>
</evidence>
<evidence type="ECO:0000256" key="4">
    <source>
        <dbReference type="ARBA" id="ARBA00021898"/>
    </source>
</evidence>
<comment type="similarity">
    <text evidence="3">Belongs to the FliM family.</text>
</comment>
<evidence type="ECO:0000313" key="12">
    <source>
        <dbReference type="EMBL" id="MDQ0190549.1"/>
    </source>
</evidence>
<dbReference type="CDD" id="cd17908">
    <property type="entry name" value="FliM"/>
    <property type="match status" value="1"/>
</dbReference>
<dbReference type="Gene3D" id="2.30.330.10">
    <property type="entry name" value="SpoA-like"/>
    <property type="match status" value="1"/>
</dbReference>
<keyword evidence="7" id="KW-0283">Flagellar rotation</keyword>
<dbReference type="InterPro" id="IPR028976">
    <property type="entry name" value="CheC-like_sf"/>
</dbReference>
<gene>
    <name evidence="12" type="ORF">J2S03_002416</name>
</gene>
<keyword evidence="12" id="KW-0282">Flagellum</keyword>
<evidence type="ECO:0000256" key="5">
    <source>
        <dbReference type="ARBA" id="ARBA00022475"/>
    </source>
</evidence>
<keyword evidence="6" id="KW-0145">Chemotaxis</keyword>